<dbReference type="AlphaFoldDB" id="A0A928WXZ1"/>
<reference evidence="1" key="1">
    <citation type="submission" date="2020-10" db="EMBL/GenBank/DDBJ databases">
        <authorList>
            <person name="Castelo-Branco R."/>
            <person name="Eusebio N."/>
            <person name="Adriana R."/>
            <person name="Vieira A."/>
            <person name="Brugerolle De Fraissinette N."/>
            <person name="Rezende De Castro R."/>
            <person name="Schneider M.P."/>
            <person name="Vasconcelos V."/>
            <person name="Leao P.N."/>
        </authorList>
    </citation>
    <scope>NUCLEOTIDE SEQUENCE</scope>
    <source>
        <strain evidence="1">LEGE 11479</strain>
    </source>
</reference>
<comment type="caution">
    <text evidence="1">The sequence shown here is derived from an EMBL/GenBank/DDBJ whole genome shotgun (WGS) entry which is preliminary data.</text>
</comment>
<protein>
    <submittedName>
        <fullName evidence="1">Methyltransferase domain-containing protein</fullName>
    </submittedName>
</protein>
<dbReference type="Gene3D" id="3.40.50.150">
    <property type="entry name" value="Vaccinia Virus protein VP39"/>
    <property type="match status" value="1"/>
</dbReference>
<dbReference type="Pfam" id="PF13489">
    <property type="entry name" value="Methyltransf_23"/>
    <property type="match status" value="1"/>
</dbReference>
<dbReference type="RefSeq" id="WP_193990320.1">
    <property type="nucleotide sequence ID" value="NZ_JADEXP010000007.1"/>
</dbReference>
<name>A0A928WXZ1_LEPEC</name>
<keyword evidence="1" id="KW-0489">Methyltransferase</keyword>
<gene>
    <name evidence="1" type="ORF">IQ260_01860</name>
</gene>
<keyword evidence="1" id="KW-0808">Transferase</keyword>
<keyword evidence="2" id="KW-1185">Reference proteome</keyword>
<sequence length="222" mass="25097">MGIGKNIVGSGCFSRDSFILERCQSKRVLHVGCTDYPFFEDALRHGYLLHDKVTKVAQHVVGIDIAQNDIDAMKSHGYDVRLIDAENMFGYLELEEFDVILLADVIEHIANPGKVIHESIKALNGKGSIIITVPNALGIIRFLKSFFKYEQVHPDHLAYYSSGTLEAFALNFKLKIEELAWYQFEVRDKRPIVYLSAAIERVITTFFPWQAEGCIAVLSAEK</sequence>
<accession>A0A928WXZ1</accession>
<dbReference type="EMBL" id="JADEXP010000007">
    <property type="protein sequence ID" value="MBE9065392.1"/>
    <property type="molecule type" value="Genomic_DNA"/>
</dbReference>
<dbReference type="GO" id="GO:0032259">
    <property type="term" value="P:methylation"/>
    <property type="evidence" value="ECO:0007669"/>
    <property type="project" value="UniProtKB-KW"/>
</dbReference>
<dbReference type="CDD" id="cd02440">
    <property type="entry name" value="AdoMet_MTases"/>
    <property type="match status" value="1"/>
</dbReference>
<proteinExistence type="predicted"/>
<dbReference type="SUPFAM" id="SSF53335">
    <property type="entry name" value="S-adenosyl-L-methionine-dependent methyltransferases"/>
    <property type="match status" value="1"/>
</dbReference>
<evidence type="ECO:0000313" key="2">
    <source>
        <dbReference type="Proteomes" id="UP000615026"/>
    </source>
</evidence>
<dbReference type="Proteomes" id="UP000615026">
    <property type="component" value="Unassembled WGS sequence"/>
</dbReference>
<organism evidence="1 2">
    <name type="scientific">Leptolyngbya cf. ectocarpi LEGE 11479</name>
    <dbReference type="NCBI Taxonomy" id="1828722"/>
    <lineage>
        <taxon>Bacteria</taxon>
        <taxon>Bacillati</taxon>
        <taxon>Cyanobacteriota</taxon>
        <taxon>Cyanophyceae</taxon>
        <taxon>Leptolyngbyales</taxon>
        <taxon>Leptolyngbyaceae</taxon>
        <taxon>Leptolyngbya group</taxon>
        <taxon>Leptolyngbya</taxon>
    </lineage>
</organism>
<dbReference type="InterPro" id="IPR029063">
    <property type="entry name" value="SAM-dependent_MTases_sf"/>
</dbReference>
<dbReference type="GO" id="GO:0008168">
    <property type="term" value="F:methyltransferase activity"/>
    <property type="evidence" value="ECO:0007669"/>
    <property type="project" value="UniProtKB-KW"/>
</dbReference>
<evidence type="ECO:0000313" key="1">
    <source>
        <dbReference type="EMBL" id="MBE9065392.1"/>
    </source>
</evidence>